<proteinExistence type="predicted"/>
<protein>
    <submittedName>
        <fullName evidence="1">Uncharacterized protein</fullName>
    </submittedName>
</protein>
<evidence type="ECO:0000313" key="1">
    <source>
        <dbReference type="EMBL" id="BCU02914.1"/>
    </source>
</evidence>
<sequence>MHKSGWSCLFSFFLWGRWGRWADRVELPSRTVRPPTLHWRAHAKPTPRGRRVPFSSFFPRRFLKNILFCSCLLARTCRATAAGRP</sequence>
<dbReference type="EMBL" id="LC625835">
    <property type="protein sequence ID" value="BCU02914.1"/>
    <property type="molecule type" value="Genomic_DNA"/>
</dbReference>
<accession>A0A811BLZ3</accession>
<evidence type="ECO:0000313" key="2">
    <source>
        <dbReference type="Proteomes" id="UP001253637"/>
    </source>
</evidence>
<name>A0A811BLZ3_9VIRU</name>
<reference evidence="1" key="1">
    <citation type="submission" date="2021-04" db="EMBL/GenBank/DDBJ databases">
        <title>Draft Genome Sequence of Pandoravirus japonicus, Isolated from the Sabaishi River of Niigata, Japan.</title>
        <authorList>
            <person name="Hosokawa N."/>
            <person name="Takahashi H."/>
            <person name="Aoki K."/>
            <person name="Takemura M."/>
        </authorList>
    </citation>
    <scope>NUCLEOTIDE SEQUENCE</scope>
</reference>
<organism evidence="1 2">
    <name type="scientific">Pandoravirus japonicus</name>
    <dbReference type="NCBI Taxonomy" id="2823154"/>
    <lineage>
        <taxon>Viruses</taxon>
        <taxon>Pandoravirus</taxon>
    </lineage>
</organism>
<dbReference type="Proteomes" id="UP001253637">
    <property type="component" value="Segment"/>
</dbReference>